<evidence type="ECO:0008006" key="2">
    <source>
        <dbReference type="Google" id="ProtNLM"/>
    </source>
</evidence>
<protein>
    <recommendedName>
        <fullName evidence="2">Transcriptional regulator</fullName>
    </recommendedName>
</protein>
<organism evidence="1">
    <name type="scientific">Bradyrhizobium sp. LLZ17</name>
    <dbReference type="NCBI Taxonomy" id="3239388"/>
    <lineage>
        <taxon>Bacteria</taxon>
        <taxon>Pseudomonadati</taxon>
        <taxon>Pseudomonadota</taxon>
        <taxon>Alphaproteobacteria</taxon>
        <taxon>Hyphomicrobiales</taxon>
        <taxon>Nitrobacteraceae</taxon>
        <taxon>Bradyrhizobium</taxon>
    </lineage>
</organism>
<reference evidence="1" key="1">
    <citation type="submission" date="2024-08" db="EMBL/GenBank/DDBJ databases">
        <authorList>
            <person name="Chaddad Z."/>
            <person name="Lamrabet M."/>
            <person name="Bouhnik O."/>
            <person name="Alami S."/>
            <person name="Wipf D."/>
            <person name="Courty P.E."/>
            <person name="Missbah El Idrissi M."/>
        </authorList>
    </citation>
    <scope>NUCLEOTIDE SEQUENCE</scope>
    <source>
        <strain evidence="1">LLZ17</strain>
    </source>
</reference>
<dbReference type="AlphaFoldDB" id="A0AB39XIP4"/>
<accession>A0AB39XIP4</accession>
<evidence type="ECO:0000313" key="1">
    <source>
        <dbReference type="EMBL" id="XDV56721.1"/>
    </source>
</evidence>
<sequence>MTKSKKIRRTKLDYIEALSQKRDMALERVVMLWEKGEDGEEMNNALDILAIAHTAATFDHVGGPHKW</sequence>
<dbReference type="EMBL" id="CP165734">
    <property type="protein sequence ID" value="XDV56721.1"/>
    <property type="molecule type" value="Genomic_DNA"/>
</dbReference>
<dbReference type="RefSeq" id="WP_369721165.1">
    <property type="nucleotide sequence ID" value="NZ_CP165734.1"/>
</dbReference>
<proteinExistence type="predicted"/>
<name>A0AB39XIP4_9BRAD</name>
<gene>
    <name evidence="1" type="ORF">AB8Z38_29475</name>
</gene>